<dbReference type="SUPFAM" id="SSF51735">
    <property type="entry name" value="NAD(P)-binding Rossmann-fold domains"/>
    <property type="match status" value="1"/>
</dbReference>
<dbReference type="InterPro" id="IPR000304">
    <property type="entry name" value="Pyrroline-COOH_reductase"/>
</dbReference>
<dbReference type="PIRSF" id="PIRSF000193">
    <property type="entry name" value="Pyrrol-5-carb_rd"/>
    <property type="match status" value="1"/>
</dbReference>
<dbReference type="HAMAP" id="MF_01925">
    <property type="entry name" value="P5C_reductase"/>
    <property type="match status" value="1"/>
</dbReference>
<dbReference type="Proteomes" id="UP000018208">
    <property type="component" value="Unassembled WGS sequence"/>
</dbReference>
<evidence type="ECO:0000313" key="7">
    <source>
        <dbReference type="EMBL" id="EST46395.1"/>
    </source>
</evidence>
<evidence type="ECO:0000256" key="2">
    <source>
        <dbReference type="ARBA" id="ARBA00022857"/>
    </source>
</evidence>
<organism evidence="7">
    <name type="scientific">Spironucleus salmonicida</name>
    <dbReference type="NCBI Taxonomy" id="348837"/>
    <lineage>
        <taxon>Eukaryota</taxon>
        <taxon>Metamonada</taxon>
        <taxon>Diplomonadida</taxon>
        <taxon>Hexamitidae</taxon>
        <taxon>Hexamitinae</taxon>
        <taxon>Spironucleus</taxon>
    </lineage>
</organism>
<sequence>MNQKIGVLGCGNMGGAIVRGLLNKIDQVYAYDRNLKNRESLNQMTNVTLYNSAEELARNIDVLIIAIKPNSIIDVLKQLEVCKTYNLVISVAANVTLSQLQSGTSSQVIRTIPNTAAILNKSITISTAESPILSLIGDVVVLPEEKFHAGMILGGCQPAFAMKYIRAAQLAGIEMGLTSQQAQDISVGAVSGAMEILNHGGTPDLECNRVMSPGGVTVKGVNKLEELGFTGVVIQALKACK</sequence>
<dbReference type="EMBL" id="KI546074">
    <property type="protein sequence ID" value="EST46395.1"/>
    <property type="molecule type" value="Genomic_DNA"/>
</dbReference>
<dbReference type="Pfam" id="PF14748">
    <property type="entry name" value="P5CR_dimer"/>
    <property type="match status" value="1"/>
</dbReference>
<reference evidence="8" key="2">
    <citation type="submission" date="2020-12" db="EMBL/GenBank/DDBJ databases">
        <title>New Spironucleus salmonicida genome in near-complete chromosomes.</title>
        <authorList>
            <person name="Xu F."/>
            <person name="Kurt Z."/>
            <person name="Jimenez-Gonzalez A."/>
            <person name="Astvaldsson A."/>
            <person name="Andersson J.O."/>
            <person name="Svard S.G."/>
        </authorList>
    </citation>
    <scope>NUCLEOTIDE SEQUENCE</scope>
    <source>
        <strain evidence="8">ATCC 50377</strain>
    </source>
</reference>
<dbReference type="VEuPathDB" id="GiardiaDB:SS50377_23716"/>
<dbReference type="OrthoDB" id="10263291at2759"/>
<reference evidence="7 8" key="1">
    <citation type="journal article" date="2014" name="PLoS Genet.">
        <title>The Genome of Spironucleus salmonicida Highlights a Fish Pathogen Adapted to Fluctuating Environments.</title>
        <authorList>
            <person name="Xu F."/>
            <person name="Jerlstrom-Hultqvist J."/>
            <person name="Einarsson E."/>
            <person name="Astvaldsson A."/>
            <person name="Svard S.G."/>
            <person name="Andersson J.O."/>
        </authorList>
    </citation>
    <scope>NUCLEOTIDE SEQUENCE</scope>
    <source>
        <strain evidence="8">ATCC 50377</strain>
    </source>
</reference>
<feature type="binding site" evidence="4">
    <location>
        <begin position="66"/>
        <end position="69"/>
    </location>
    <ligand>
        <name>NADP(+)</name>
        <dbReference type="ChEBI" id="CHEBI:58349"/>
    </ligand>
</feature>
<dbReference type="AlphaFoldDB" id="V6LP62"/>
<keyword evidence="9" id="KW-1185">Reference proteome</keyword>
<dbReference type="EMBL" id="AUWU02000004">
    <property type="protein sequence ID" value="KAH0573781.1"/>
    <property type="molecule type" value="Genomic_DNA"/>
</dbReference>
<evidence type="ECO:0000256" key="3">
    <source>
        <dbReference type="ARBA" id="ARBA00023002"/>
    </source>
</evidence>
<evidence type="ECO:0000259" key="5">
    <source>
        <dbReference type="Pfam" id="PF03807"/>
    </source>
</evidence>
<dbReference type="Pfam" id="PF03807">
    <property type="entry name" value="F420_oxidored"/>
    <property type="match status" value="1"/>
</dbReference>
<dbReference type="InterPro" id="IPR029036">
    <property type="entry name" value="P5CR_dimer"/>
</dbReference>
<dbReference type="InterPro" id="IPR036291">
    <property type="entry name" value="NAD(P)-bd_dom_sf"/>
</dbReference>
<dbReference type="InterPro" id="IPR028939">
    <property type="entry name" value="P5C_Rdtase_cat_N"/>
</dbReference>
<evidence type="ECO:0000256" key="1">
    <source>
        <dbReference type="ARBA" id="ARBA00005525"/>
    </source>
</evidence>
<dbReference type="InterPro" id="IPR008927">
    <property type="entry name" value="6-PGluconate_DH-like_C_sf"/>
</dbReference>
<protein>
    <submittedName>
        <fullName evidence="7">Pyrroline-5-carboxylate reductase</fullName>
    </submittedName>
</protein>
<dbReference type="Gene3D" id="3.40.50.720">
    <property type="entry name" value="NAD(P)-binding Rossmann-like Domain"/>
    <property type="match status" value="1"/>
</dbReference>
<dbReference type="PANTHER" id="PTHR11645:SF0">
    <property type="entry name" value="PYRROLINE-5-CARBOXYLATE REDUCTASE 3"/>
    <property type="match status" value="1"/>
</dbReference>
<evidence type="ECO:0000259" key="6">
    <source>
        <dbReference type="Pfam" id="PF14748"/>
    </source>
</evidence>
<feature type="binding site" evidence="4">
    <location>
        <begin position="8"/>
        <end position="13"/>
    </location>
    <ligand>
        <name>NADP(+)</name>
        <dbReference type="ChEBI" id="CHEBI:58349"/>
    </ligand>
</feature>
<evidence type="ECO:0000256" key="4">
    <source>
        <dbReference type="PIRSR" id="PIRSR000193-1"/>
    </source>
</evidence>
<accession>V6LP62</accession>
<evidence type="ECO:0000313" key="9">
    <source>
        <dbReference type="Proteomes" id="UP000018208"/>
    </source>
</evidence>
<dbReference type="PANTHER" id="PTHR11645">
    <property type="entry name" value="PYRROLINE-5-CARBOXYLATE REDUCTASE"/>
    <property type="match status" value="1"/>
</dbReference>
<dbReference type="SUPFAM" id="SSF48179">
    <property type="entry name" value="6-phosphogluconate dehydrogenase C-terminal domain-like"/>
    <property type="match status" value="1"/>
</dbReference>
<feature type="domain" description="Pyrroline-5-carboxylate reductase dimerisation" evidence="6">
    <location>
        <begin position="144"/>
        <end position="240"/>
    </location>
</feature>
<dbReference type="GO" id="GO:0055129">
    <property type="term" value="P:L-proline biosynthetic process"/>
    <property type="evidence" value="ECO:0007669"/>
    <property type="project" value="TreeGrafter"/>
</dbReference>
<feature type="domain" description="Pyrroline-5-carboxylate reductase catalytic N-terminal" evidence="5">
    <location>
        <begin position="4"/>
        <end position="93"/>
    </location>
</feature>
<dbReference type="Gene3D" id="1.10.3730.10">
    <property type="entry name" value="ProC C-terminal domain-like"/>
    <property type="match status" value="1"/>
</dbReference>
<proteinExistence type="inferred from homology"/>
<dbReference type="GO" id="GO:0004735">
    <property type="term" value="F:pyrroline-5-carboxylate reductase activity"/>
    <property type="evidence" value="ECO:0007669"/>
    <property type="project" value="InterPro"/>
</dbReference>
<comment type="similarity">
    <text evidence="1">Belongs to the pyrroline-5-carboxylate reductase family.</text>
</comment>
<evidence type="ECO:0000313" key="8">
    <source>
        <dbReference type="EMBL" id="KAH0573781.1"/>
    </source>
</evidence>
<name>V6LP62_9EUKA</name>
<keyword evidence="3" id="KW-0560">Oxidoreductase</keyword>
<gene>
    <name evidence="7" type="ORF">SS50377_13479</name>
    <name evidence="8" type="ORF">SS50377_23716</name>
</gene>
<keyword evidence="2 4" id="KW-0521">NADP</keyword>